<feature type="transmembrane region" description="Helical" evidence="7">
    <location>
        <begin position="233"/>
        <end position="256"/>
    </location>
</feature>
<gene>
    <name evidence="8" type="ORF">PICMEDRAFT_74648</name>
</gene>
<keyword evidence="5 7" id="KW-0472">Membrane</keyword>
<evidence type="ECO:0000313" key="9">
    <source>
        <dbReference type="Proteomes" id="UP000094455"/>
    </source>
</evidence>
<evidence type="ECO:0000256" key="4">
    <source>
        <dbReference type="ARBA" id="ARBA00022989"/>
    </source>
</evidence>
<dbReference type="STRING" id="763406.A0A1E3NE40"/>
<organism evidence="8 9">
    <name type="scientific">Pichia membranifaciens NRRL Y-2026</name>
    <dbReference type="NCBI Taxonomy" id="763406"/>
    <lineage>
        <taxon>Eukaryota</taxon>
        <taxon>Fungi</taxon>
        <taxon>Dikarya</taxon>
        <taxon>Ascomycota</taxon>
        <taxon>Saccharomycotina</taxon>
        <taxon>Pichiomycetes</taxon>
        <taxon>Pichiales</taxon>
        <taxon>Pichiaceae</taxon>
        <taxon>Pichia</taxon>
    </lineage>
</organism>
<evidence type="ECO:0000313" key="8">
    <source>
        <dbReference type="EMBL" id="ODQ44407.1"/>
    </source>
</evidence>
<evidence type="ECO:0000256" key="1">
    <source>
        <dbReference type="ARBA" id="ARBA00004141"/>
    </source>
</evidence>
<name>A0A1E3NE40_9ASCO</name>
<feature type="region of interest" description="Disordered" evidence="6">
    <location>
        <begin position="424"/>
        <end position="450"/>
    </location>
</feature>
<feature type="transmembrane region" description="Helical" evidence="7">
    <location>
        <begin position="294"/>
        <end position="311"/>
    </location>
</feature>
<evidence type="ECO:0000256" key="2">
    <source>
        <dbReference type="ARBA" id="ARBA00006665"/>
    </source>
</evidence>
<feature type="transmembrane region" description="Helical" evidence="7">
    <location>
        <begin position="459"/>
        <end position="481"/>
    </location>
</feature>
<feature type="transmembrane region" description="Helical" evidence="7">
    <location>
        <begin position="501"/>
        <end position="524"/>
    </location>
</feature>
<dbReference type="GeneID" id="30181520"/>
<dbReference type="EMBL" id="KV454007">
    <property type="protein sequence ID" value="ODQ44407.1"/>
    <property type="molecule type" value="Genomic_DNA"/>
</dbReference>
<keyword evidence="3 7" id="KW-0812">Transmembrane</keyword>
<sequence>MGLLLSLPLAPVSIIGSWLSSCLGVSICTCCMNKSVNPLMRTFKSSVATRIMYAVIFMVNSIISWVSLSNSLTKFVEKLTWGMFKFGNMFCKDEQGCIGFTSVQRINFSLGVMHLILAGLLVGVKSTRNPRAVIQNGYWIMKLFVLFTFIIISYLIPDKFFVIWGNYFSIIFSTIFIGIGLILLVDFAHEWAETCIEKIEEGEIYLDNGGLDDEDAGGYVCCNFYGSNLWKQVLVGGTMLMYSGVVLMTVLMYIYFAQSGCSMNKAVITINLLFTLAITGLSITPVVQEYNPNAGLAQSSMCCVYCTYLIFSACLSEPDDKLCNPLIRSNGTRTLTVIIGAVFTFGAVAYTTTRAAANSAFNHKYGFDADDHYTTAMATLNNGAAQNPSYHDDAGAITEAPRSVRRDMRYEAVRQAVNQGSLPESALTDPAYYDPDDDDDDDESPATGEEREYTKYSYVLFHIIFFLATQYIAALLTINVGVSDADNGTFVPVGRTYFNSWLKIVSSWVCYALYGWTLLAPAVFPERFG</sequence>
<feature type="transmembrane region" description="Helical" evidence="7">
    <location>
        <begin position="268"/>
        <end position="287"/>
    </location>
</feature>
<dbReference type="AlphaFoldDB" id="A0A1E3NE40"/>
<evidence type="ECO:0000256" key="3">
    <source>
        <dbReference type="ARBA" id="ARBA00022692"/>
    </source>
</evidence>
<keyword evidence="4 7" id="KW-1133">Transmembrane helix</keyword>
<dbReference type="GO" id="GO:0005768">
    <property type="term" value="C:endosome"/>
    <property type="evidence" value="ECO:0007669"/>
    <property type="project" value="EnsemblFungi"/>
</dbReference>
<feature type="transmembrane region" description="Helical" evidence="7">
    <location>
        <begin position="331"/>
        <end position="350"/>
    </location>
</feature>
<feature type="transmembrane region" description="Helical" evidence="7">
    <location>
        <begin position="51"/>
        <end position="68"/>
    </location>
</feature>
<dbReference type="PANTHER" id="PTHR10383">
    <property type="entry name" value="SERINE INCORPORATOR"/>
    <property type="match status" value="1"/>
</dbReference>
<feature type="transmembrane region" description="Helical" evidence="7">
    <location>
        <begin position="106"/>
        <end position="124"/>
    </location>
</feature>
<dbReference type="GO" id="GO:0000329">
    <property type="term" value="C:fungal-type vacuole membrane"/>
    <property type="evidence" value="ECO:0007669"/>
    <property type="project" value="EnsemblFungi"/>
</dbReference>
<reference evidence="8 9" key="1">
    <citation type="journal article" date="2016" name="Proc. Natl. Acad. Sci. U.S.A.">
        <title>Comparative genomics of biotechnologically important yeasts.</title>
        <authorList>
            <person name="Riley R."/>
            <person name="Haridas S."/>
            <person name="Wolfe K.H."/>
            <person name="Lopes M.R."/>
            <person name="Hittinger C.T."/>
            <person name="Goeker M."/>
            <person name="Salamov A.A."/>
            <person name="Wisecaver J.H."/>
            <person name="Long T.M."/>
            <person name="Calvey C.H."/>
            <person name="Aerts A.L."/>
            <person name="Barry K.W."/>
            <person name="Choi C."/>
            <person name="Clum A."/>
            <person name="Coughlan A.Y."/>
            <person name="Deshpande S."/>
            <person name="Douglass A.P."/>
            <person name="Hanson S.J."/>
            <person name="Klenk H.-P."/>
            <person name="LaButti K.M."/>
            <person name="Lapidus A."/>
            <person name="Lindquist E.A."/>
            <person name="Lipzen A.M."/>
            <person name="Meier-Kolthoff J.P."/>
            <person name="Ohm R.A."/>
            <person name="Otillar R.P."/>
            <person name="Pangilinan J.L."/>
            <person name="Peng Y."/>
            <person name="Rokas A."/>
            <person name="Rosa C.A."/>
            <person name="Scheuner C."/>
            <person name="Sibirny A.A."/>
            <person name="Slot J.C."/>
            <person name="Stielow J.B."/>
            <person name="Sun H."/>
            <person name="Kurtzman C.P."/>
            <person name="Blackwell M."/>
            <person name="Grigoriev I.V."/>
            <person name="Jeffries T.W."/>
        </authorList>
    </citation>
    <scope>NUCLEOTIDE SEQUENCE [LARGE SCALE GENOMIC DNA]</scope>
    <source>
        <strain evidence="8 9">NRRL Y-2026</strain>
    </source>
</reference>
<evidence type="ECO:0000256" key="6">
    <source>
        <dbReference type="SAM" id="MobiDB-lite"/>
    </source>
</evidence>
<proteinExistence type="inferred from homology"/>
<evidence type="ECO:0000256" key="7">
    <source>
        <dbReference type="SAM" id="Phobius"/>
    </source>
</evidence>
<dbReference type="OrthoDB" id="5963193at2759"/>
<dbReference type="Proteomes" id="UP000094455">
    <property type="component" value="Unassembled WGS sequence"/>
</dbReference>
<keyword evidence="9" id="KW-1185">Reference proteome</keyword>
<comment type="similarity">
    <text evidence="2">Belongs to the TDE1 family.</text>
</comment>
<comment type="subcellular location">
    <subcellularLocation>
        <location evidence="1">Membrane</location>
        <topology evidence="1">Multi-pass membrane protein</topology>
    </subcellularLocation>
</comment>
<evidence type="ECO:0000256" key="5">
    <source>
        <dbReference type="ARBA" id="ARBA00023136"/>
    </source>
</evidence>
<dbReference type="RefSeq" id="XP_019015520.1">
    <property type="nucleotide sequence ID" value="XM_019164833.1"/>
</dbReference>
<dbReference type="GO" id="GO:0045121">
    <property type="term" value="C:membrane raft"/>
    <property type="evidence" value="ECO:0007669"/>
    <property type="project" value="EnsemblFungi"/>
</dbReference>
<dbReference type="Pfam" id="PF03348">
    <property type="entry name" value="Serinc"/>
    <property type="match status" value="1"/>
</dbReference>
<protein>
    <recommendedName>
        <fullName evidence="10">Membrane protein TMS1</fullName>
    </recommendedName>
</protein>
<dbReference type="PANTHER" id="PTHR10383:SF9">
    <property type="entry name" value="SERINE INCORPORATOR, ISOFORM F"/>
    <property type="match status" value="1"/>
</dbReference>
<accession>A0A1E3NE40</accession>
<feature type="transmembrane region" description="Helical" evidence="7">
    <location>
        <begin position="136"/>
        <end position="156"/>
    </location>
</feature>
<feature type="transmembrane region" description="Helical" evidence="7">
    <location>
        <begin position="12"/>
        <end position="31"/>
    </location>
</feature>
<feature type="compositionally biased region" description="Acidic residues" evidence="6">
    <location>
        <begin position="434"/>
        <end position="444"/>
    </location>
</feature>
<evidence type="ECO:0008006" key="10">
    <source>
        <dbReference type="Google" id="ProtNLM"/>
    </source>
</evidence>
<feature type="transmembrane region" description="Helical" evidence="7">
    <location>
        <begin position="162"/>
        <end position="185"/>
    </location>
</feature>
<dbReference type="InterPro" id="IPR005016">
    <property type="entry name" value="TDE1/TMS"/>
</dbReference>